<dbReference type="STRING" id="54.SAMN02745121_04985"/>
<dbReference type="Proteomes" id="UP000199400">
    <property type="component" value="Unassembled WGS sequence"/>
</dbReference>
<dbReference type="EMBL" id="FOMX01000017">
    <property type="protein sequence ID" value="SFE64978.1"/>
    <property type="molecule type" value="Genomic_DNA"/>
</dbReference>
<gene>
    <name evidence="3" type="ORF">SAMN02745121_04985</name>
</gene>
<dbReference type="InterPro" id="IPR037238">
    <property type="entry name" value="YbiA-like_sf"/>
</dbReference>
<dbReference type="SUPFAM" id="SSF143990">
    <property type="entry name" value="YbiA-like"/>
    <property type="match status" value="1"/>
</dbReference>
<organism evidence="3 4">
    <name type="scientific">Nannocystis exedens</name>
    <dbReference type="NCBI Taxonomy" id="54"/>
    <lineage>
        <taxon>Bacteria</taxon>
        <taxon>Pseudomonadati</taxon>
        <taxon>Myxococcota</taxon>
        <taxon>Polyangia</taxon>
        <taxon>Nannocystales</taxon>
        <taxon>Nannocystaceae</taxon>
        <taxon>Nannocystis</taxon>
    </lineage>
</organism>
<evidence type="ECO:0000313" key="3">
    <source>
        <dbReference type="EMBL" id="SFE64978.1"/>
    </source>
</evidence>
<proteinExistence type="predicted"/>
<dbReference type="Gene3D" id="1.10.357.40">
    <property type="entry name" value="YbiA-like"/>
    <property type="match status" value="1"/>
</dbReference>
<dbReference type="CDD" id="cd15457">
    <property type="entry name" value="NADAR"/>
    <property type="match status" value="1"/>
</dbReference>
<keyword evidence="4" id="KW-1185">Reference proteome</keyword>
<reference evidence="4" key="1">
    <citation type="submission" date="2016-10" db="EMBL/GenBank/DDBJ databases">
        <authorList>
            <person name="Varghese N."/>
            <person name="Submissions S."/>
        </authorList>
    </citation>
    <scope>NUCLEOTIDE SEQUENCE [LARGE SCALE GENOMIC DNA]</scope>
    <source>
        <strain evidence="4">ATCC 25963</strain>
    </source>
</reference>
<evidence type="ECO:0000256" key="2">
    <source>
        <dbReference type="ARBA" id="ARBA00000751"/>
    </source>
</evidence>
<dbReference type="AlphaFoldDB" id="A0A1I2C9T1"/>
<dbReference type="InterPro" id="IPR012816">
    <property type="entry name" value="NADAR"/>
</dbReference>
<evidence type="ECO:0000313" key="4">
    <source>
        <dbReference type="Proteomes" id="UP000199400"/>
    </source>
</evidence>
<comment type="catalytic activity">
    <reaction evidence="1">
        <text>5-amino-6-(5-phospho-D-ribosylamino)uracil + H2O = 5,6-diaminouracil + D-ribose 5-phosphate</text>
        <dbReference type="Rhea" id="RHEA:55020"/>
        <dbReference type="ChEBI" id="CHEBI:15377"/>
        <dbReference type="ChEBI" id="CHEBI:46252"/>
        <dbReference type="ChEBI" id="CHEBI:58453"/>
        <dbReference type="ChEBI" id="CHEBI:78346"/>
    </reaction>
</comment>
<dbReference type="RefSeq" id="WP_143140826.1">
    <property type="nucleotide sequence ID" value="NZ_FOMX01000017.1"/>
</dbReference>
<sequence>MSAVIEFYLPADPYGELSNFAPFPILLGGKRWPTSEHDFQAQ</sequence>
<protein>
    <submittedName>
        <fullName evidence="3">Uncharacterized protein</fullName>
    </submittedName>
</protein>
<evidence type="ECO:0000256" key="1">
    <source>
        <dbReference type="ARBA" id="ARBA00000022"/>
    </source>
</evidence>
<dbReference type="OrthoDB" id="164285at2"/>
<accession>A0A1I2C9T1</accession>
<comment type="catalytic activity">
    <reaction evidence="2">
        <text>2,5-diamino-6-hydroxy-4-(5-phosphoribosylamino)-pyrimidine + H2O = 2,5,6-triamino-4-hydroxypyrimidine + D-ribose 5-phosphate</text>
        <dbReference type="Rhea" id="RHEA:23436"/>
        <dbReference type="ChEBI" id="CHEBI:15377"/>
        <dbReference type="ChEBI" id="CHEBI:58614"/>
        <dbReference type="ChEBI" id="CHEBI:78346"/>
        <dbReference type="ChEBI" id="CHEBI:137796"/>
    </reaction>
</comment>
<name>A0A1I2C9T1_9BACT</name>